<sequence>MSFSSEVKNEIISNKRNKQEKKLFLQGFLFANIIEESENVFTISLRNKKYIDEINLLLDFFKISFKKVQNSTSKIEILDKNIFKEYPSSEFTHFFSGVFFSGGSISNLSSKFYHLELKINSKRFSEQILNHLKKHNLPFQIFTKNNRDIIYIKKSEMISDFLKAIGAIKNYLKFEDSRIERDYLNYNNKITNLSILNQKKLVETHFKYLEDYQFIIDNNLEKLFTEDELSFFKLKKQNRFESLNELSKIFSETFQINKSKSALNHYLRKLKKNVEKYDKKSKK</sequence>
<comment type="function">
    <text evidence="4">Involved in cell division and chromosome segregation.</text>
</comment>
<dbReference type="InterPro" id="IPR003802">
    <property type="entry name" value="Sporulation_regulator_WhiA"/>
</dbReference>
<dbReference type="OrthoDB" id="401278at2"/>
<dbReference type="RefSeq" id="WP_011264964.1">
    <property type="nucleotide sequence ID" value="NC_006908.1"/>
</dbReference>
<name>Q6KHK0_MYCM1</name>
<dbReference type="KEGG" id="mmo:MMOB4440"/>
<dbReference type="EMBL" id="AE017308">
    <property type="protein sequence ID" value="AAT27930.1"/>
    <property type="molecule type" value="Genomic_DNA"/>
</dbReference>
<dbReference type="HAMAP" id="MF_01420">
    <property type="entry name" value="HTH_type_WhiA"/>
    <property type="match status" value="1"/>
</dbReference>
<evidence type="ECO:0000313" key="7">
    <source>
        <dbReference type="EMBL" id="AAT27930.1"/>
    </source>
</evidence>
<keyword evidence="8" id="KW-1185">Reference proteome</keyword>
<evidence type="ECO:0000259" key="6">
    <source>
        <dbReference type="Pfam" id="PF14527"/>
    </source>
</evidence>
<dbReference type="AlphaFoldDB" id="Q6KHK0"/>
<organism evidence="7 8">
    <name type="scientific">Mycoplasma mobile (strain ATCC 43663 / 163K / NCTC 11711)</name>
    <name type="common">Mesomycoplasma mobile</name>
    <dbReference type="NCBI Taxonomy" id="267748"/>
    <lineage>
        <taxon>Bacteria</taxon>
        <taxon>Bacillati</taxon>
        <taxon>Mycoplasmatota</taxon>
        <taxon>Mycoplasmoidales</taxon>
        <taxon>Metamycoplasmataceae</taxon>
        <taxon>Mesomycoplasma</taxon>
    </lineage>
</organism>
<dbReference type="GO" id="GO:0051301">
    <property type="term" value="P:cell division"/>
    <property type="evidence" value="ECO:0007669"/>
    <property type="project" value="UniProtKB-UniRule"/>
</dbReference>
<keyword evidence="2 4" id="KW-0238">DNA-binding</keyword>
<comment type="similarity">
    <text evidence="4">Belongs to the WhiA family.</text>
</comment>
<dbReference type="GO" id="GO:0043937">
    <property type="term" value="P:regulation of sporulation"/>
    <property type="evidence" value="ECO:0007669"/>
    <property type="project" value="InterPro"/>
</dbReference>
<proteinExistence type="inferred from homology"/>
<gene>
    <name evidence="4" type="primary">whiA</name>
    <name evidence="7" type="ordered locus">MMOB4440</name>
</gene>
<dbReference type="STRING" id="267748.MMOB4440"/>
<dbReference type="PANTHER" id="PTHR37307">
    <property type="entry name" value="CELL DIVISION PROTEIN WHIA-RELATED"/>
    <property type="match status" value="1"/>
</dbReference>
<dbReference type="InterPro" id="IPR027434">
    <property type="entry name" value="Homing_endonucl"/>
</dbReference>
<dbReference type="Gene3D" id="3.10.28.10">
    <property type="entry name" value="Homing endonucleases"/>
    <property type="match status" value="1"/>
</dbReference>
<evidence type="ECO:0000313" key="8">
    <source>
        <dbReference type="Proteomes" id="UP000009072"/>
    </source>
</evidence>
<dbReference type="GO" id="GO:0003677">
    <property type="term" value="F:DNA binding"/>
    <property type="evidence" value="ECO:0007669"/>
    <property type="project" value="UniProtKB-UniRule"/>
</dbReference>
<reference evidence="7 8" key="1">
    <citation type="journal article" date="2004" name="Genome Res.">
        <title>The complete genome and proteome of Mycoplasma mobile.</title>
        <authorList>
            <person name="Jaffe J.D."/>
            <person name="Stange-Thomann N."/>
            <person name="Smith C."/>
            <person name="DeCaprio D."/>
            <person name="Fisher S."/>
            <person name="Butler J."/>
            <person name="Calvo S."/>
            <person name="Elkins T."/>
            <person name="FitzGerald M.G."/>
            <person name="Hafez N."/>
            <person name="Kodira C.D."/>
            <person name="Major J."/>
            <person name="Wang S."/>
            <person name="Wilkinson J."/>
            <person name="Nicol R."/>
            <person name="Nusbaum C."/>
            <person name="Birren B."/>
            <person name="Berg H.C."/>
            <person name="Church G.M."/>
        </authorList>
    </citation>
    <scope>NUCLEOTIDE SEQUENCE [LARGE SCALE GENOMIC DNA]</scope>
    <source>
        <strain evidence="8">ATCC 43663 / 163K / NCTC 11711</strain>
    </source>
</reference>
<dbReference type="Pfam" id="PF14527">
    <property type="entry name" value="LAGLIDADG_WhiA"/>
    <property type="match status" value="1"/>
</dbReference>
<protein>
    <recommendedName>
        <fullName evidence="4">Probable cell division protein WhiA</fullName>
    </recommendedName>
</protein>
<dbReference type="SUPFAM" id="SSF55608">
    <property type="entry name" value="Homing endonucleases"/>
    <property type="match status" value="1"/>
</dbReference>
<keyword evidence="3 4" id="KW-0131">Cell cycle</keyword>
<dbReference type="InterPro" id="IPR039518">
    <property type="entry name" value="WhiA_LAGLIDADG_dom"/>
</dbReference>
<feature type="domain" description="WhiA LAGLIDADG-like" evidence="6">
    <location>
        <begin position="92"/>
        <end position="182"/>
    </location>
</feature>
<evidence type="ECO:0000256" key="4">
    <source>
        <dbReference type="HAMAP-Rule" id="MF_01420"/>
    </source>
</evidence>
<evidence type="ECO:0000259" key="5">
    <source>
        <dbReference type="Pfam" id="PF02650"/>
    </source>
</evidence>
<dbReference type="Pfam" id="PF02650">
    <property type="entry name" value="HTH_WhiA"/>
    <property type="match status" value="1"/>
</dbReference>
<dbReference type="eggNOG" id="COG1481">
    <property type="taxonomic scope" value="Bacteria"/>
</dbReference>
<accession>Q6KHK0</accession>
<evidence type="ECO:0000256" key="1">
    <source>
        <dbReference type="ARBA" id="ARBA00022618"/>
    </source>
</evidence>
<evidence type="ECO:0000256" key="2">
    <source>
        <dbReference type="ARBA" id="ARBA00023125"/>
    </source>
</evidence>
<dbReference type="NCBIfam" id="TIGR00647">
    <property type="entry name" value="DNA_bind_WhiA"/>
    <property type="match status" value="1"/>
</dbReference>
<keyword evidence="1 4" id="KW-0132">Cell division</keyword>
<evidence type="ECO:0000256" key="3">
    <source>
        <dbReference type="ARBA" id="ARBA00023306"/>
    </source>
</evidence>
<dbReference type="PANTHER" id="PTHR37307:SF1">
    <property type="entry name" value="CELL DIVISION PROTEIN WHIA-RELATED"/>
    <property type="match status" value="1"/>
</dbReference>
<feature type="domain" description="Sporulation regulator WhiA C-terminal" evidence="5">
    <location>
        <begin position="188"/>
        <end position="272"/>
    </location>
</feature>
<dbReference type="HOGENOM" id="CLU_053282_1_0_14"/>
<dbReference type="InterPro" id="IPR023054">
    <property type="entry name" value="Sporulation_regulator_WhiA_C"/>
</dbReference>
<dbReference type="Proteomes" id="UP000009072">
    <property type="component" value="Chromosome"/>
</dbReference>